<dbReference type="InterPro" id="IPR047640">
    <property type="entry name" value="RpiR-like"/>
</dbReference>
<evidence type="ECO:0008006" key="8">
    <source>
        <dbReference type="Google" id="ProtNLM"/>
    </source>
</evidence>
<dbReference type="InterPro" id="IPR000281">
    <property type="entry name" value="HTH_RpiR"/>
</dbReference>
<feature type="domain" description="SIS" evidence="5">
    <location>
        <begin position="131"/>
        <end position="271"/>
    </location>
</feature>
<dbReference type="eggNOG" id="COG1737">
    <property type="taxonomic scope" value="Bacteria"/>
</dbReference>
<dbReference type="GO" id="GO:0003700">
    <property type="term" value="F:DNA-binding transcription factor activity"/>
    <property type="evidence" value="ECO:0007669"/>
    <property type="project" value="InterPro"/>
</dbReference>
<proteinExistence type="predicted"/>
<evidence type="ECO:0000313" key="7">
    <source>
        <dbReference type="Proteomes" id="UP000029585"/>
    </source>
</evidence>
<keyword evidence="2" id="KW-0238">DNA-binding</keyword>
<dbReference type="AlphaFoldDB" id="A0A096B579"/>
<dbReference type="Pfam" id="PF01418">
    <property type="entry name" value="HTH_6"/>
    <property type="match status" value="1"/>
</dbReference>
<comment type="caution">
    <text evidence="6">The sequence shown here is derived from an EMBL/GenBank/DDBJ whole genome shotgun (WGS) entry which is preliminary data.</text>
</comment>
<evidence type="ECO:0000256" key="3">
    <source>
        <dbReference type="ARBA" id="ARBA00023163"/>
    </source>
</evidence>
<dbReference type="Gene3D" id="3.40.50.10490">
    <property type="entry name" value="Glucose-6-phosphate isomerase like protein, domain 1"/>
    <property type="match status" value="1"/>
</dbReference>
<protein>
    <recommendedName>
        <fullName evidence="8">HTH rpiR-type domain-containing protein</fullName>
    </recommendedName>
</protein>
<dbReference type="RefSeq" id="WP_024724583.1">
    <property type="nucleotide sequence ID" value="NZ_KN174164.1"/>
</dbReference>
<evidence type="ECO:0000313" key="6">
    <source>
        <dbReference type="EMBL" id="KGF54200.1"/>
    </source>
</evidence>
<dbReference type="Gene3D" id="1.10.10.10">
    <property type="entry name" value="Winged helix-like DNA-binding domain superfamily/Winged helix DNA-binding domain"/>
    <property type="match status" value="1"/>
</dbReference>
<dbReference type="InterPro" id="IPR001347">
    <property type="entry name" value="SIS_dom"/>
</dbReference>
<feature type="domain" description="HTH rpiR-type" evidence="4">
    <location>
        <begin position="4"/>
        <end position="80"/>
    </location>
</feature>
<dbReference type="InterPro" id="IPR036388">
    <property type="entry name" value="WH-like_DNA-bd_sf"/>
</dbReference>
<dbReference type="EMBL" id="ADLO01000092">
    <property type="protein sequence ID" value="KGF54200.1"/>
    <property type="molecule type" value="Genomic_DNA"/>
</dbReference>
<reference evidence="6 7" key="1">
    <citation type="submission" date="2011-08" db="EMBL/GenBank/DDBJ databases">
        <title>The Genome Sequence of Clostridium orbiscindens 1_3_50AFAA.</title>
        <authorList>
            <consortium name="The Broad Institute Genome Sequencing Platform"/>
            <person name="Earl A."/>
            <person name="Ward D."/>
            <person name="Feldgarden M."/>
            <person name="Gevers D."/>
            <person name="Daigneault M."/>
            <person name="Strauss J."/>
            <person name="Allen-Vercoe E."/>
            <person name="Young S.K."/>
            <person name="Zeng Q."/>
            <person name="Gargeya S."/>
            <person name="Fitzgerald M."/>
            <person name="Haas B."/>
            <person name="Abouelleil A."/>
            <person name="Alvarado L."/>
            <person name="Arachchi H.M."/>
            <person name="Berlin A."/>
            <person name="Brown A."/>
            <person name="Chapman S.B."/>
            <person name="Chen Z."/>
            <person name="Dunbar C."/>
            <person name="Freedman E."/>
            <person name="Gearin G."/>
            <person name="Gellesch M."/>
            <person name="Goldberg J."/>
            <person name="Griggs A."/>
            <person name="Gujja S."/>
            <person name="Heiman D."/>
            <person name="Howarth C."/>
            <person name="Larson L."/>
            <person name="Lui A."/>
            <person name="MacDonald P.J.P."/>
            <person name="Montmayeur A."/>
            <person name="Murphy C."/>
            <person name="Neiman D."/>
            <person name="Pearson M."/>
            <person name="Priest M."/>
            <person name="Roberts A."/>
            <person name="Saif S."/>
            <person name="Shea T."/>
            <person name="Shenoy N."/>
            <person name="Sisk P."/>
            <person name="Stolte C."/>
            <person name="Sykes S."/>
            <person name="Wortman J."/>
            <person name="Nusbaum C."/>
            <person name="Birren B."/>
        </authorList>
    </citation>
    <scope>NUCLEOTIDE SEQUENCE [LARGE SCALE GENOMIC DNA]</scope>
    <source>
        <strain evidence="6 7">1_3_50AFAA</strain>
    </source>
</reference>
<sequence length="289" mass="31826">MNGESIFDVIIQGYSSLTRSEIRVADYILKHKPELPYIMSKTLADACQVSEATITRFCRSVGCASFNDFKVRAAQAISSDSTSGPASGYDLYGDIQLEDSLEQKCQKLYRVGTQALQQTLDLLDYGAVRKVVDCLYEADNVYCFGQGNTSIIAMDAWGRFSSITSKFHWINDFHMQAITAATLGAKDVILYFSFSGAMRELSELGGLVQKTEAKLILVTRFPNSPGAKFSDLLLICGADEAPNQQGSVAVKLGQLFIIDVLFHEYCSKDAKTALENRERTLNATAPMLL</sequence>
<dbReference type="PROSITE" id="PS51071">
    <property type="entry name" value="HTH_RPIR"/>
    <property type="match status" value="1"/>
</dbReference>
<dbReference type="InterPro" id="IPR009057">
    <property type="entry name" value="Homeodomain-like_sf"/>
</dbReference>
<dbReference type="PROSITE" id="PS51464">
    <property type="entry name" value="SIS"/>
    <property type="match status" value="1"/>
</dbReference>
<name>A0A096B579_FLAPL</name>
<keyword evidence="1" id="KW-0805">Transcription regulation</keyword>
<dbReference type="SUPFAM" id="SSF53697">
    <property type="entry name" value="SIS domain"/>
    <property type="match status" value="1"/>
</dbReference>
<dbReference type="Proteomes" id="UP000029585">
    <property type="component" value="Unassembled WGS sequence"/>
</dbReference>
<evidence type="ECO:0000256" key="2">
    <source>
        <dbReference type="ARBA" id="ARBA00023125"/>
    </source>
</evidence>
<dbReference type="PATRIC" id="fig|742738.3.peg.3078"/>
<dbReference type="InterPro" id="IPR046348">
    <property type="entry name" value="SIS_dom_sf"/>
</dbReference>
<dbReference type="GO" id="GO:0097367">
    <property type="term" value="F:carbohydrate derivative binding"/>
    <property type="evidence" value="ECO:0007669"/>
    <property type="project" value="InterPro"/>
</dbReference>
<keyword evidence="3" id="KW-0804">Transcription</keyword>
<evidence type="ECO:0000259" key="4">
    <source>
        <dbReference type="PROSITE" id="PS51071"/>
    </source>
</evidence>
<gene>
    <name evidence="6" type="ORF">HMPREF9460_02994</name>
</gene>
<dbReference type="InterPro" id="IPR035472">
    <property type="entry name" value="RpiR-like_SIS"/>
</dbReference>
<dbReference type="CDD" id="cd05013">
    <property type="entry name" value="SIS_RpiR"/>
    <property type="match status" value="1"/>
</dbReference>
<organism evidence="6 7">
    <name type="scientific">Flavonifractor plautii 1_3_50AFAA</name>
    <dbReference type="NCBI Taxonomy" id="742738"/>
    <lineage>
        <taxon>Bacteria</taxon>
        <taxon>Bacillati</taxon>
        <taxon>Bacillota</taxon>
        <taxon>Clostridia</taxon>
        <taxon>Eubacteriales</taxon>
        <taxon>Oscillospiraceae</taxon>
        <taxon>Flavonifractor</taxon>
    </lineage>
</organism>
<dbReference type="PANTHER" id="PTHR30514:SF10">
    <property type="entry name" value="MURR_RPIR FAMILY TRANSCRIPTIONAL REGULATOR"/>
    <property type="match status" value="1"/>
</dbReference>
<keyword evidence="7" id="KW-1185">Reference proteome</keyword>
<dbReference type="Pfam" id="PF01380">
    <property type="entry name" value="SIS"/>
    <property type="match status" value="1"/>
</dbReference>
<dbReference type="GO" id="GO:1901135">
    <property type="term" value="P:carbohydrate derivative metabolic process"/>
    <property type="evidence" value="ECO:0007669"/>
    <property type="project" value="InterPro"/>
</dbReference>
<dbReference type="SUPFAM" id="SSF46689">
    <property type="entry name" value="Homeodomain-like"/>
    <property type="match status" value="1"/>
</dbReference>
<dbReference type="PANTHER" id="PTHR30514">
    <property type="entry name" value="GLUCOKINASE"/>
    <property type="match status" value="1"/>
</dbReference>
<evidence type="ECO:0000256" key="1">
    <source>
        <dbReference type="ARBA" id="ARBA00023015"/>
    </source>
</evidence>
<dbReference type="HOGENOM" id="CLU_055769_0_0_9"/>
<dbReference type="GO" id="GO:0003677">
    <property type="term" value="F:DNA binding"/>
    <property type="evidence" value="ECO:0007669"/>
    <property type="project" value="UniProtKB-KW"/>
</dbReference>
<evidence type="ECO:0000259" key="5">
    <source>
        <dbReference type="PROSITE" id="PS51464"/>
    </source>
</evidence>
<accession>A0A096B579</accession>